<dbReference type="InterPro" id="IPR001579">
    <property type="entry name" value="Glyco_hydro_18_chit_AS"/>
</dbReference>
<evidence type="ECO:0000313" key="14">
    <source>
        <dbReference type="Proteomes" id="UP000190274"/>
    </source>
</evidence>
<dbReference type="Proteomes" id="UP000190274">
    <property type="component" value="Chromosome E"/>
</dbReference>
<keyword evidence="3" id="KW-0147">Chitin-binding</keyword>
<keyword evidence="6" id="KW-0119">Carbohydrate metabolism</keyword>
<keyword evidence="7 9" id="KW-0326">Glycosidase</keyword>
<proteinExistence type="inferred from homology"/>
<evidence type="ECO:0000256" key="11">
    <source>
        <dbReference type="SAM" id="SignalP"/>
    </source>
</evidence>
<dbReference type="OrthoDB" id="6020543at2759"/>
<evidence type="ECO:0000256" key="2">
    <source>
        <dbReference type="ARBA" id="ARBA00012729"/>
    </source>
</evidence>
<evidence type="ECO:0000256" key="6">
    <source>
        <dbReference type="ARBA" id="ARBA00023277"/>
    </source>
</evidence>
<keyword evidence="5" id="KW-0146">Chitin degradation</keyword>
<dbReference type="STRING" id="1266660.A0A1G4JB87"/>
<keyword evidence="4 9" id="KW-0378">Hydrolase</keyword>
<dbReference type="PANTHER" id="PTHR45708">
    <property type="entry name" value="ENDOCHITINASE"/>
    <property type="match status" value="1"/>
</dbReference>
<dbReference type="EC" id="3.2.1.14" evidence="2"/>
<organism evidence="13 14">
    <name type="scientific">Lachancea dasiensis</name>
    <dbReference type="NCBI Taxonomy" id="1072105"/>
    <lineage>
        <taxon>Eukaryota</taxon>
        <taxon>Fungi</taxon>
        <taxon>Dikarya</taxon>
        <taxon>Ascomycota</taxon>
        <taxon>Saccharomycotina</taxon>
        <taxon>Saccharomycetes</taxon>
        <taxon>Saccharomycetales</taxon>
        <taxon>Saccharomycetaceae</taxon>
        <taxon>Lachancea</taxon>
    </lineage>
</organism>
<dbReference type="Gene3D" id="3.20.20.80">
    <property type="entry name" value="Glycosidases"/>
    <property type="match status" value="1"/>
</dbReference>
<feature type="domain" description="GH18" evidence="12">
    <location>
        <begin position="25"/>
        <end position="308"/>
    </location>
</feature>
<feature type="signal peptide" evidence="11">
    <location>
        <begin position="1"/>
        <end position="18"/>
    </location>
</feature>
<dbReference type="InterPro" id="IPR001223">
    <property type="entry name" value="Glyco_hydro18_cat"/>
</dbReference>
<dbReference type="InterPro" id="IPR045321">
    <property type="entry name" value="Cts1-like"/>
</dbReference>
<dbReference type="PROSITE" id="PS01095">
    <property type="entry name" value="GH18_1"/>
    <property type="match status" value="1"/>
</dbReference>
<evidence type="ECO:0000259" key="12">
    <source>
        <dbReference type="PROSITE" id="PS51910"/>
    </source>
</evidence>
<dbReference type="AlphaFoldDB" id="A0A1G4JB87"/>
<protein>
    <recommendedName>
        <fullName evidence="2">chitinase</fullName>
        <ecNumber evidence="2">3.2.1.14</ecNumber>
    </recommendedName>
</protein>
<keyword evidence="11" id="KW-0732">Signal</keyword>
<gene>
    <name evidence="13" type="ORF">LADA_0E03070G</name>
</gene>
<dbReference type="PANTHER" id="PTHR45708:SF49">
    <property type="entry name" value="ENDOCHITINASE"/>
    <property type="match status" value="1"/>
</dbReference>
<dbReference type="SUPFAM" id="SSF51445">
    <property type="entry name" value="(Trans)glycosidases"/>
    <property type="match status" value="1"/>
</dbReference>
<dbReference type="GO" id="GO:0008061">
    <property type="term" value="F:chitin binding"/>
    <property type="evidence" value="ECO:0007669"/>
    <property type="project" value="UniProtKB-KW"/>
</dbReference>
<evidence type="ECO:0000256" key="7">
    <source>
        <dbReference type="ARBA" id="ARBA00023295"/>
    </source>
</evidence>
<sequence length="380" mass="40476">MFPFLLTTLLLSFSRALGFDANSKANIAVYWGQSSAGSQESLASYCHSPDIDVVLLSFMHSFPQNVSLDFTSACSQSFSSGLLHCEQIGDDIKTCQTLGKKVMLSLGGSAGSYGFESDSEAVDFATDLWNTFGNGHSSERPFNDAVIDGFDFDIENQKPGGYVALAKSLRGHFASEDKKYYLSASPQCFYPDASVGELLENVDMDFIFIQFYNNACNVDSQFNWNTWSNFVTTTPNRNAKLYLGLPGSSSAAASGYISDPAKIQSVIESIGQGENFGGIMLWDASQSFTNKVGGKSYVSQMKNIVGTNTAGINFEHEANDSGSSLSSQATTSSSSSVLFRTSLSSTSTSGGSVTGSSLLAMVTLKNVALGLLSAVVREGG</sequence>
<dbReference type="PROSITE" id="PS51910">
    <property type="entry name" value="GH18_2"/>
    <property type="match status" value="1"/>
</dbReference>
<name>A0A1G4JB87_9SACH</name>
<dbReference type="EMBL" id="LT598455">
    <property type="protein sequence ID" value="SCU87284.1"/>
    <property type="molecule type" value="Genomic_DNA"/>
</dbReference>
<dbReference type="InterPro" id="IPR050542">
    <property type="entry name" value="Glycosyl_Hydrlase18_Chitinase"/>
</dbReference>
<keyword evidence="14" id="KW-1185">Reference proteome</keyword>
<evidence type="ECO:0000256" key="3">
    <source>
        <dbReference type="ARBA" id="ARBA00022669"/>
    </source>
</evidence>
<evidence type="ECO:0000313" key="13">
    <source>
        <dbReference type="EMBL" id="SCU87284.1"/>
    </source>
</evidence>
<feature type="chain" id="PRO_5009235965" description="chitinase" evidence="11">
    <location>
        <begin position="19"/>
        <end position="380"/>
    </location>
</feature>
<evidence type="ECO:0000256" key="5">
    <source>
        <dbReference type="ARBA" id="ARBA00023024"/>
    </source>
</evidence>
<dbReference type="Pfam" id="PF00704">
    <property type="entry name" value="Glyco_hydro_18"/>
    <property type="match status" value="1"/>
</dbReference>
<comment type="similarity">
    <text evidence="10">Belongs to the glycosyl hydrolase 18 family.</text>
</comment>
<dbReference type="CDD" id="cd02877">
    <property type="entry name" value="GH18_hevamine_XipI_class_III"/>
    <property type="match status" value="1"/>
</dbReference>
<evidence type="ECO:0000256" key="9">
    <source>
        <dbReference type="RuleBase" id="RU000489"/>
    </source>
</evidence>
<evidence type="ECO:0000256" key="8">
    <source>
        <dbReference type="ARBA" id="ARBA00023326"/>
    </source>
</evidence>
<dbReference type="InterPro" id="IPR017853">
    <property type="entry name" value="GH"/>
</dbReference>
<evidence type="ECO:0000256" key="1">
    <source>
        <dbReference type="ARBA" id="ARBA00000822"/>
    </source>
</evidence>
<evidence type="ECO:0000256" key="10">
    <source>
        <dbReference type="RuleBase" id="RU004453"/>
    </source>
</evidence>
<evidence type="ECO:0000256" key="4">
    <source>
        <dbReference type="ARBA" id="ARBA00022801"/>
    </source>
</evidence>
<reference evidence="14" key="1">
    <citation type="submission" date="2016-03" db="EMBL/GenBank/DDBJ databases">
        <authorList>
            <person name="Devillers H."/>
        </authorList>
    </citation>
    <scope>NUCLEOTIDE SEQUENCE [LARGE SCALE GENOMIC DNA]</scope>
</reference>
<dbReference type="GO" id="GO:0005576">
    <property type="term" value="C:extracellular region"/>
    <property type="evidence" value="ECO:0007669"/>
    <property type="project" value="TreeGrafter"/>
</dbReference>
<dbReference type="GO" id="GO:0006032">
    <property type="term" value="P:chitin catabolic process"/>
    <property type="evidence" value="ECO:0007669"/>
    <property type="project" value="UniProtKB-KW"/>
</dbReference>
<accession>A0A1G4JB87</accession>
<dbReference type="GO" id="GO:0000272">
    <property type="term" value="P:polysaccharide catabolic process"/>
    <property type="evidence" value="ECO:0007669"/>
    <property type="project" value="UniProtKB-KW"/>
</dbReference>
<keyword evidence="8" id="KW-0624">Polysaccharide degradation</keyword>
<dbReference type="GO" id="GO:0008843">
    <property type="term" value="F:endochitinase activity"/>
    <property type="evidence" value="ECO:0007669"/>
    <property type="project" value="UniProtKB-EC"/>
</dbReference>
<comment type="catalytic activity">
    <reaction evidence="1">
        <text>Random endo-hydrolysis of N-acetyl-beta-D-glucosaminide (1-&gt;4)-beta-linkages in chitin and chitodextrins.</text>
        <dbReference type="EC" id="3.2.1.14"/>
    </reaction>
</comment>